<dbReference type="KEGG" id="cwo:Cwoe_0958"/>
<dbReference type="OrthoDB" id="5418286at2"/>
<accession>D3FBM2</accession>
<gene>
    <name evidence="3" type="ordered locus">Cwoe_0958</name>
</gene>
<dbReference type="RefSeq" id="WP_012932444.1">
    <property type="nucleotide sequence ID" value="NC_013739.1"/>
</dbReference>
<dbReference type="AlphaFoldDB" id="D3FBM2"/>
<dbReference type="InterPro" id="IPR049449">
    <property type="entry name" value="TesB_ACOT8-like_N"/>
</dbReference>
<reference evidence="3 4" key="1">
    <citation type="journal article" date="2010" name="Stand. Genomic Sci.">
        <title>Complete genome sequence of Conexibacter woesei type strain (ID131577).</title>
        <authorList>
            <person name="Pukall R."/>
            <person name="Lapidus A."/>
            <person name="Glavina Del Rio T."/>
            <person name="Copeland A."/>
            <person name="Tice H."/>
            <person name="Cheng J.-F."/>
            <person name="Lucas S."/>
            <person name="Chen F."/>
            <person name="Nolan M."/>
            <person name="Bruce D."/>
            <person name="Goodwin L."/>
            <person name="Pitluck S."/>
            <person name="Mavromatis K."/>
            <person name="Ivanova N."/>
            <person name="Ovchinnikova G."/>
            <person name="Pati A."/>
            <person name="Chen A."/>
            <person name="Palaniappan K."/>
            <person name="Land M."/>
            <person name="Hauser L."/>
            <person name="Chang Y.-J."/>
            <person name="Jeffries C.D."/>
            <person name="Chain P."/>
            <person name="Meincke L."/>
            <person name="Sims D."/>
            <person name="Brettin T."/>
            <person name="Detter J.C."/>
            <person name="Rohde M."/>
            <person name="Goeker M."/>
            <person name="Bristow J."/>
            <person name="Eisen J.A."/>
            <person name="Markowitz V."/>
            <person name="Kyrpides N.C."/>
            <person name="Klenk H.-P."/>
            <person name="Hugenholtz P."/>
        </authorList>
    </citation>
    <scope>NUCLEOTIDE SEQUENCE [LARGE SCALE GENOMIC DNA]</scope>
    <source>
        <strain evidence="4">DSM 14684 / CIP 108061 / JCM 11494 / NBRC 100937 / ID131577</strain>
    </source>
</reference>
<reference evidence="4" key="2">
    <citation type="submission" date="2010-01" db="EMBL/GenBank/DDBJ databases">
        <title>The complete genome of Conexibacter woesei DSM 14684.</title>
        <authorList>
            <consortium name="US DOE Joint Genome Institute (JGI-PGF)"/>
            <person name="Lucas S."/>
            <person name="Copeland A."/>
            <person name="Lapidus A."/>
            <person name="Glavina del Rio T."/>
            <person name="Dalin E."/>
            <person name="Tice H."/>
            <person name="Bruce D."/>
            <person name="Goodwin L."/>
            <person name="Pitluck S."/>
            <person name="Kyrpides N."/>
            <person name="Mavromatis K."/>
            <person name="Ivanova N."/>
            <person name="Mikhailova N."/>
            <person name="Chertkov O."/>
            <person name="Brettin T."/>
            <person name="Detter J.C."/>
            <person name="Han C."/>
            <person name="Larimer F."/>
            <person name="Land M."/>
            <person name="Hauser L."/>
            <person name="Markowitz V."/>
            <person name="Cheng J.-F."/>
            <person name="Hugenholtz P."/>
            <person name="Woyke T."/>
            <person name="Wu D."/>
            <person name="Pukall R."/>
            <person name="Steenblock K."/>
            <person name="Schneider S."/>
            <person name="Klenk H.-P."/>
            <person name="Eisen J.A."/>
        </authorList>
    </citation>
    <scope>NUCLEOTIDE SEQUENCE [LARGE SCALE GENOMIC DNA]</scope>
    <source>
        <strain evidence="4">DSM 14684 / CIP 108061 / JCM 11494 / NBRC 100937 / ID131577</strain>
    </source>
</reference>
<sequence>MSSFGEAETPPRSFDAATAVQPLGDGRFAADVDLGWAAPTAANGGYLAAIVVRALLAHADPAGELRLRSLTLHYLRPAGAGELELLVETVRSGRRITTVRVSASQAGRDVLAGLAALAVPDLPAAGTWLPAPPAAAPAPPREAPRLAPADWRRDDDAHWLQVNESAPAISHRVQLAPRFGGIPFSGRAPREGESPQAGGWITLPAPHAVDAAYVALCSDVWWPPGFEPLDRPAVAPTIDLTIHFRADIPPAGLPDQAVLGWYRSSTAQDGLVEEDGLLFLGDGTLLAHSRQLAIFMPLD</sequence>
<evidence type="ECO:0008006" key="5">
    <source>
        <dbReference type="Google" id="ProtNLM"/>
    </source>
</evidence>
<dbReference type="Pfam" id="PF20789">
    <property type="entry name" value="4HBT_3C"/>
    <property type="match status" value="1"/>
</dbReference>
<keyword evidence="4" id="KW-1185">Reference proteome</keyword>
<name>D3FBM2_CONWI</name>
<dbReference type="Proteomes" id="UP000008229">
    <property type="component" value="Chromosome"/>
</dbReference>
<evidence type="ECO:0000313" key="4">
    <source>
        <dbReference type="Proteomes" id="UP000008229"/>
    </source>
</evidence>
<dbReference type="STRING" id="469383.Cwoe_0958"/>
<evidence type="ECO:0000313" key="3">
    <source>
        <dbReference type="EMBL" id="ADB49391.1"/>
    </source>
</evidence>
<dbReference type="SUPFAM" id="SSF54637">
    <property type="entry name" value="Thioesterase/thiol ester dehydrase-isomerase"/>
    <property type="match status" value="2"/>
</dbReference>
<dbReference type="Pfam" id="PF13622">
    <property type="entry name" value="4HBT_3"/>
    <property type="match status" value="1"/>
</dbReference>
<dbReference type="InterPro" id="IPR029069">
    <property type="entry name" value="HotDog_dom_sf"/>
</dbReference>
<dbReference type="HOGENOM" id="CLU_929729_0_0_11"/>
<organism evidence="3 4">
    <name type="scientific">Conexibacter woesei (strain DSM 14684 / CCUG 47730 / CIP 108061 / JCM 11494 / NBRC 100937 / ID131577)</name>
    <dbReference type="NCBI Taxonomy" id="469383"/>
    <lineage>
        <taxon>Bacteria</taxon>
        <taxon>Bacillati</taxon>
        <taxon>Actinomycetota</taxon>
        <taxon>Thermoleophilia</taxon>
        <taxon>Solirubrobacterales</taxon>
        <taxon>Conexibacteraceae</taxon>
        <taxon>Conexibacter</taxon>
    </lineage>
</organism>
<dbReference type="Gene3D" id="2.40.160.210">
    <property type="entry name" value="Acyl-CoA thioesterase, double hotdog domain"/>
    <property type="match status" value="1"/>
</dbReference>
<dbReference type="EMBL" id="CP001854">
    <property type="protein sequence ID" value="ADB49391.1"/>
    <property type="molecule type" value="Genomic_DNA"/>
</dbReference>
<evidence type="ECO:0000259" key="2">
    <source>
        <dbReference type="Pfam" id="PF20789"/>
    </source>
</evidence>
<feature type="domain" description="Acyl-CoA thioesterase-like C-terminal" evidence="2">
    <location>
        <begin position="157"/>
        <end position="294"/>
    </location>
</feature>
<dbReference type="InterPro" id="IPR052389">
    <property type="entry name" value="Sec_Metab_Biosynth-Assoc"/>
</dbReference>
<evidence type="ECO:0000259" key="1">
    <source>
        <dbReference type="Pfam" id="PF13622"/>
    </source>
</evidence>
<protein>
    <recommendedName>
        <fullName evidence="5">Thioesterase family protein</fullName>
    </recommendedName>
</protein>
<dbReference type="PANTHER" id="PTHR38110">
    <property type="entry name" value="CHROMOSOME 23, WHOLE GENOME SHOTGUN SEQUENCE"/>
    <property type="match status" value="1"/>
</dbReference>
<dbReference type="InterPro" id="IPR049450">
    <property type="entry name" value="ACOT8-like_C"/>
</dbReference>
<dbReference type="eggNOG" id="COG2050">
    <property type="taxonomic scope" value="Bacteria"/>
</dbReference>
<feature type="domain" description="Acyl-CoA thioesterase-like N-terminal HotDog" evidence="1">
    <location>
        <begin position="35"/>
        <end position="115"/>
    </location>
</feature>
<dbReference type="PANTHER" id="PTHR38110:SF1">
    <property type="entry name" value="THIOESTERASE DOMAIN-CONTAINING PROTEIN"/>
    <property type="match status" value="1"/>
</dbReference>
<proteinExistence type="predicted"/>
<dbReference type="InterPro" id="IPR042171">
    <property type="entry name" value="Acyl-CoA_hotdog"/>
</dbReference>